<protein>
    <submittedName>
        <fullName evidence="1">Unannotated protein</fullName>
    </submittedName>
</protein>
<accession>A0A6J7GRP1</accession>
<dbReference type="AlphaFoldDB" id="A0A6J7GRP1"/>
<gene>
    <name evidence="1" type="ORF">UFOPK3516_01250</name>
</gene>
<dbReference type="AntiFam" id="ANF00280">
    <property type="entry name" value="Spurious ORF (shadow ORF of PyrG)"/>
</dbReference>
<name>A0A6J7GRP1_9ZZZZ</name>
<proteinExistence type="predicted"/>
<dbReference type="EMBL" id="CAFBMB010000119">
    <property type="protein sequence ID" value="CAB4906913.1"/>
    <property type="molecule type" value="Genomic_DNA"/>
</dbReference>
<reference evidence="1" key="1">
    <citation type="submission" date="2020-05" db="EMBL/GenBank/DDBJ databases">
        <authorList>
            <person name="Chiriac C."/>
            <person name="Salcher M."/>
            <person name="Ghai R."/>
            <person name="Kavagutti S V."/>
        </authorList>
    </citation>
    <scope>NUCLEOTIDE SEQUENCE</scope>
</reference>
<evidence type="ECO:0000313" key="1">
    <source>
        <dbReference type="EMBL" id="CAB4906913.1"/>
    </source>
</evidence>
<organism evidence="1">
    <name type="scientific">freshwater metagenome</name>
    <dbReference type="NCBI Taxonomy" id="449393"/>
    <lineage>
        <taxon>unclassified sequences</taxon>
        <taxon>metagenomes</taxon>
        <taxon>ecological metagenomes</taxon>
    </lineage>
</organism>
<sequence>MGDHLDGVTEVLAAALLGDDLRVNLTGGHVCRLRQIDSEKPLVVADIEVCFGPVIGNEHFTMLERVHGARIDVEVGVEFLHHDAQTASCEQVAQTGRGEAFSEG</sequence>